<dbReference type="Pfam" id="PF26367">
    <property type="entry name" value="DUF8095"/>
    <property type="match status" value="1"/>
</dbReference>
<sequence>MRRKFLFLAAVVFFAGCAGKQILKPSDEANLLYLENNETLHEMKFDKLQNSLDDFNKFANIIGKAEIKAAGVNAEFSALGDLMQGSAADKMVLVKNLSTNHELILSNASDIEELVNAKNIKFYEISNGAIKSIVYSTKSMPVCEAFAGGKEVIKVKSVTNHPLKNGFFAVILNSDISNDQGFFLRETSYYFNLSSEDEEKIKAETLTQNFYKTFIESDLVNQGKILSNVLCFSKFQKAF</sequence>
<organism evidence="2 3">
    <name type="scientific">Campylobacter concisus</name>
    <dbReference type="NCBI Taxonomy" id="199"/>
    <lineage>
        <taxon>Bacteria</taxon>
        <taxon>Pseudomonadati</taxon>
        <taxon>Campylobacterota</taxon>
        <taxon>Epsilonproteobacteria</taxon>
        <taxon>Campylobacterales</taxon>
        <taxon>Campylobacteraceae</taxon>
        <taxon>Campylobacter</taxon>
    </lineage>
</organism>
<dbReference type="EMBL" id="NDYN01000005">
    <property type="protein sequence ID" value="OUT07636.1"/>
    <property type="molecule type" value="Genomic_DNA"/>
</dbReference>
<name>A0A1Y5MGB1_9BACT</name>
<dbReference type="Proteomes" id="UP000196317">
    <property type="component" value="Unassembled WGS sequence"/>
</dbReference>
<evidence type="ECO:0000313" key="3">
    <source>
        <dbReference type="Proteomes" id="UP000196317"/>
    </source>
</evidence>
<dbReference type="PROSITE" id="PS51257">
    <property type="entry name" value="PROKAR_LIPOPROTEIN"/>
    <property type="match status" value="1"/>
</dbReference>
<evidence type="ECO:0000313" key="2">
    <source>
        <dbReference type="EMBL" id="OUT07636.1"/>
    </source>
</evidence>
<evidence type="ECO:0000259" key="1">
    <source>
        <dbReference type="Pfam" id="PF26367"/>
    </source>
</evidence>
<dbReference type="RefSeq" id="WP_087583108.1">
    <property type="nucleotide sequence ID" value="NZ_NDYN01000005.1"/>
</dbReference>
<proteinExistence type="predicted"/>
<protein>
    <recommendedName>
        <fullName evidence="1">DUF8095 domain-containing protein</fullName>
    </recommendedName>
</protein>
<reference evidence="2 3" key="1">
    <citation type="submission" date="2017-04" db="EMBL/GenBank/DDBJ databases">
        <title>Complete genome of Campylobacter concisus ATCC 33237T and draft genomes for an additional eight well characterized C. concisus strains.</title>
        <authorList>
            <person name="Cornelius A.J."/>
            <person name="Miller W.G."/>
            <person name="Lastovica A.J."/>
            <person name="On S.L."/>
            <person name="French N.P."/>
            <person name="Vandenberg O."/>
            <person name="Biggs P.J."/>
        </authorList>
    </citation>
    <scope>NUCLEOTIDE SEQUENCE [LARGE SCALE GENOMIC DNA]</scope>
    <source>
        <strain evidence="2 3">CCUG 19995</strain>
    </source>
</reference>
<gene>
    <name evidence="2" type="ORF">B9N65_05355</name>
</gene>
<dbReference type="InterPro" id="IPR058408">
    <property type="entry name" value="DUF8095"/>
</dbReference>
<comment type="caution">
    <text evidence="2">The sequence shown here is derived from an EMBL/GenBank/DDBJ whole genome shotgun (WGS) entry which is preliminary data.</text>
</comment>
<dbReference type="AlphaFoldDB" id="A0A1Y5MGB1"/>
<accession>A0A1Y5MGB1</accession>
<feature type="domain" description="DUF8095" evidence="1">
    <location>
        <begin position="92"/>
        <end position="229"/>
    </location>
</feature>